<sequence length="24" mass="2618">MENTGDPFIFATQGEGILSLCFLN</sequence>
<keyword evidence="2" id="KW-1185">Reference proteome</keyword>
<evidence type="ECO:0000313" key="2">
    <source>
        <dbReference type="Proteomes" id="UP000237246"/>
    </source>
</evidence>
<gene>
    <name evidence="1" type="ORF">CIB84_013814</name>
</gene>
<reference evidence="1 2" key="1">
    <citation type="submission" date="2018-01" db="EMBL/GenBank/DDBJ databases">
        <title>Comparison of the Chinese Bamboo Partridge and Red Junglefowl genome sequences highlights the importance of demography in genome evolution.</title>
        <authorList>
            <person name="Tiley G.P."/>
            <person name="Kimball R.T."/>
            <person name="Braun E.L."/>
            <person name="Burleigh J.G."/>
        </authorList>
    </citation>
    <scope>NUCLEOTIDE SEQUENCE [LARGE SCALE GENOMIC DNA]</scope>
    <source>
        <strain evidence="1">RTK389</strain>
        <tissue evidence="1">Blood</tissue>
    </source>
</reference>
<proteinExistence type="predicted"/>
<comment type="caution">
    <text evidence="1">The sequence shown here is derived from an EMBL/GenBank/DDBJ whole genome shotgun (WGS) entry which is preliminary data.</text>
</comment>
<dbReference type="AlphaFoldDB" id="A0A2P4SEB1"/>
<name>A0A2P4SEB1_BAMTH</name>
<dbReference type="Proteomes" id="UP000237246">
    <property type="component" value="Unassembled WGS sequence"/>
</dbReference>
<organism evidence="1 2">
    <name type="scientific">Bambusicola thoracicus</name>
    <name type="common">Chinese bamboo-partridge</name>
    <name type="synonym">Perdix thoracica</name>
    <dbReference type="NCBI Taxonomy" id="9083"/>
    <lineage>
        <taxon>Eukaryota</taxon>
        <taxon>Metazoa</taxon>
        <taxon>Chordata</taxon>
        <taxon>Craniata</taxon>
        <taxon>Vertebrata</taxon>
        <taxon>Euteleostomi</taxon>
        <taxon>Archelosauria</taxon>
        <taxon>Archosauria</taxon>
        <taxon>Dinosauria</taxon>
        <taxon>Saurischia</taxon>
        <taxon>Theropoda</taxon>
        <taxon>Coelurosauria</taxon>
        <taxon>Aves</taxon>
        <taxon>Neognathae</taxon>
        <taxon>Galloanserae</taxon>
        <taxon>Galliformes</taxon>
        <taxon>Phasianidae</taxon>
        <taxon>Perdicinae</taxon>
        <taxon>Bambusicola</taxon>
    </lineage>
</organism>
<protein>
    <submittedName>
        <fullName evidence="1">Uncharacterized protein</fullName>
    </submittedName>
</protein>
<evidence type="ECO:0000313" key="1">
    <source>
        <dbReference type="EMBL" id="POI22438.1"/>
    </source>
</evidence>
<feature type="non-terminal residue" evidence="1">
    <location>
        <position position="24"/>
    </location>
</feature>
<accession>A0A2P4SEB1</accession>
<dbReference type="EMBL" id="PPHD01058144">
    <property type="protein sequence ID" value="POI22438.1"/>
    <property type="molecule type" value="Genomic_DNA"/>
</dbReference>